<dbReference type="Pfam" id="PF00722">
    <property type="entry name" value="Glyco_hydro_16"/>
    <property type="match status" value="1"/>
</dbReference>
<evidence type="ECO:0000313" key="5">
    <source>
        <dbReference type="Proteomes" id="UP000282311"/>
    </source>
</evidence>
<reference evidence="4 5" key="1">
    <citation type="journal article" date="2007" name="Int. J. Syst. Evol. Microbiol.">
        <title>Paenibacillus ginsengarvi sp. nov., isolated from soil from ginseng cultivation.</title>
        <authorList>
            <person name="Yoon M.H."/>
            <person name="Ten L.N."/>
            <person name="Im W.T."/>
        </authorList>
    </citation>
    <scope>NUCLEOTIDE SEQUENCE [LARGE SCALE GENOMIC DNA]</scope>
    <source>
        <strain evidence="4 5">KCTC 13059</strain>
    </source>
</reference>
<dbReference type="PROSITE" id="PS51762">
    <property type="entry name" value="GH16_2"/>
    <property type="match status" value="1"/>
</dbReference>
<feature type="domain" description="SLH" evidence="2">
    <location>
        <begin position="506"/>
        <end position="567"/>
    </location>
</feature>
<protein>
    <submittedName>
        <fullName evidence="4">Glycosyl hydrolase family protein</fullName>
    </submittedName>
</protein>
<comment type="caution">
    <text evidence="4">The sequence shown here is derived from an EMBL/GenBank/DDBJ whole genome shotgun (WGS) entry which is preliminary data.</text>
</comment>
<organism evidence="4 5">
    <name type="scientific">Paenibacillus ginsengarvi</name>
    <dbReference type="NCBI Taxonomy" id="400777"/>
    <lineage>
        <taxon>Bacteria</taxon>
        <taxon>Bacillati</taxon>
        <taxon>Bacillota</taxon>
        <taxon>Bacilli</taxon>
        <taxon>Bacillales</taxon>
        <taxon>Paenibacillaceae</taxon>
        <taxon>Paenibacillus</taxon>
    </lineage>
</organism>
<dbReference type="InterPro" id="IPR033803">
    <property type="entry name" value="CBD-like_Golvesin-Xly"/>
</dbReference>
<dbReference type="Pfam" id="PF00395">
    <property type="entry name" value="SLH"/>
    <property type="match status" value="3"/>
</dbReference>
<dbReference type="InterPro" id="IPR013320">
    <property type="entry name" value="ConA-like_dom_sf"/>
</dbReference>
<comment type="similarity">
    <text evidence="1">Belongs to the glycosyl hydrolase 16 family.</text>
</comment>
<name>A0A3B0CSI6_9BACL</name>
<dbReference type="Proteomes" id="UP000282311">
    <property type="component" value="Unassembled WGS sequence"/>
</dbReference>
<feature type="domain" description="SLH" evidence="2">
    <location>
        <begin position="442"/>
        <end position="505"/>
    </location>
</feature>
<feature type="domain" description="GH16" evidence="3">
    <location>
        <begin position="630"/>
        <end position="861"/>
    </location>
</feature>
<proteinExistence type="inferred from homology"/>
<evidence type="ECO:0000259" key="2">
    <source>
        <dbReference type="PROSITE" id="PS51272"/>
    </source>
</evidence>
<evidence type="ECO:0000259" key="3">
    <source>
        <dbReference type="PROSITE" id="PS51762"/>
    </source>
</evidence>
<dbReference type="PANTHER" id="PTHR10963">
    <property type="entry name" value="GLYCOSYL HYDROLASE-RELATED"/>
    <property type="match status" value="1"/>
</dbReference>
<dbReference type="InterPro" id="IPR001119">
    <property type="entry name" value="SLH_dom"/>
</dbReference>
<dbReference type="GO" id="GO:0004553">
    <property type="term" value="F:hydrolase activity, hydrolyzing O-glycosyl compounds"/>
    <property type="evidence" value="ECO:0007669"/>
    <property type="project" value="InterPro"/>
</dbReference>
<dbReference type="InterPro" id="IPR050546">
    <property type="entry name" value="Glycosyl_Hydrlase_16"/>
</dbReference>
<keyword evidence="4" id="KW-0378">Hydrolase</keyword>
<dbReference type="InterPro" id="IPR000757">
    <property type="entry name" value="Beta-glucanase-like"/>
</dbReference>
<dbReference type="Gene3D" id="2.60.120.200">
    <property type="match status" value="1"/>
</dbReference>
<feature type="domain" description="SLH" evidence="2">
    <location>
        <begin position="574"/>
        <end position="637"/>
    </location>
</feature>
<evidence type="ECO:0000256" key="1">
    <source>
        <dbReference type="ARBA" id="ARBA00006865"/>
    </source>
</evidence>
<accession>A0A3B0CSI6</accession>
<dbReference type="Pfam" id="PF25275">
    <property type="entry name" value="Golvesin_C"/>
    <property type="match status" value="1"/>
</dbReference>
<dbReference type="SUPFAM" id="SSF49899">
    <property type="entry name" value="Concanavalin A-like lectins/glucanases"/>
    <property type="match status" value="1"/>
</dbReference>
<gene>
    <name evidence="4" type="ORF">D7M11_04450</name>
</gene>
<keyword evidence="5" id="KW-1185">Reference proteome</keyword>
<evidence type="ECO:0000313" key="4">
    <source>
        <dbReference type="EMBL" id="RKN86267.1"/>
    </source>
</evidence>
<dbReference type="EMBL" id="RBAH01000002">
    <property type="protein sequence ID" value="RKN86267.1"/>
    <property type="molecule type" value="Genomic_DNA"/>
</dbReference>
<dbReference type="GO" id="GO:0005975">
    <property type="term" value="P:carbohydrate metabolic process"/>
    <property type="evidence" value="ECO:0007669"/>
    <property type="project" value="InterPro"/>
</dbReference>
<dbReference type="AlphaFoldDB" id="A0A3B0CSI6"/>
<dbReference type="PANTHER" id="PTHR10963:SF55">
    <property type="entry name" value="GLYCOSIDE HYDROLASE FAMILY 16 PROTEIN"/>
    <property type="match status" value="1"/>
</dbReference>
<dbReference type="PROSITE" id="PS51272">
    <property type="entry name" value="SLH"/>
    <property type="match status" value="3"/>
</dbReference>
<sequence length="865" mass="94710">MDGSPCSCLPPFKDPYEGGQTLKTKTAMTNRLKVVCSVVLLAASFAAMPVQPAHSEEGYIDQTFDHATIGLISGKTFLSDETVYGGSSTLWQLSLANSTAIIASDAGNSTPHMRAQAGNVISTEPTVQNDGTLVFEARVKTADAQTAANAETIKFVLDDTQSPTRKKLWWLSLYPDSLRWGGGADLATAGLKLVSGLSPDTWYYLRIESNLATMKNNIYWGTDRSALTLVKQTGVFDTAAPVYNNPVNPRLRLMAMRQVALDDIRLSHVPVPEDPDPPTNPDVIDVDPVPEFDVSGNWSWSSAVKGPILKSPETVWTTEQGATATYNPHLDQAGNVRISIYKLHLNENNDPNVRFDVHHGNVVDTVYVDFTQGSTGWYELGTYPFSGNPQEEFVKLTKLTKTGSTRASAVRFEVLSGAAGNPAVTQTLYVNSDTITNSRVTNPPTKFEDIANQEARKDIVYLSNKGYVQGTTETLFEPGKTISRGEFITVLVRAMGLEVNAAGNAYPDVPAGSALADAVGAAQAAGLLQQLPITGGNLQPAANITREEMALLLDHAVTFKGKNLDWLASMHNPYSGYTDLSSIQPWARNAVERIVGLGIMEGSTNGAYEPAGTVTRAQMTVILKHYLQTIEWAGPPTGSGWELSFQDEFYGTDLDWDVWKPQNGFPGHILSSRWKENVVVEDGLLKLVTKKEQRGGADWTTASVWVKNTVFEQTYGYWEAKYRYAAGTGLNQSWWMIDGADPGAARGLFEIDINEGHYPNRINMNLHTYIDGVRKQNQILYKSEDDLSADFHTYGLEWNEQELIYYLDGNEIGRRPVANANLPVYPILSTALLSGAGPITDALDGKSMDVDYVRVYRKKPAGGNE</sequence>
<dbReference type="CDD" id="cd08023">
    <property type="entry name" value="GH16_laminarinase_like"/>
    <property type="match status" value="1"/>
</dbReference>